<dbReference type="Proteomes" id="UP000054248">
    <property type="component" value="Unassembled WGS sequence"/>
</dbReference>
<dbReference type="EMBL" id="KN823019">
    <property type="protein sequence ID" value="KIO26763.1"/>
    <property type="molecule type" value="Genomic_DNA"/>
</dbReference>
<feature type="compositionally biased region" description="Low complexity" evidence="1">
    <location>
        <begin position="339"/>
        <end position="349"/>
    </location>
</feature>
<feature type="region of interest" description="Disordered" evidence="1">
    <location>
        <begin position="705"/>
        <end position="766"/>
    </location>
</feature>
<feature type="compositionally biased region" description="Polar residues" evidence="1">
    <location>
        <begin position="631"/>
        <end position="647"/>
    </location>
</feature>
<feature type="region of interest" description="Disordered" evidence="1">
    <location>
        <begin position="134"/>
        <end position="170"/>
    </location>
</feature>
<feature type="region of interest" description="Disordered" evidence="1">
    <location>
        <begin position="793"/>
        <end position="837"/>
    </location>
</feature>
<evidence type="ECO:0008006" key="4">
    <source>
        <dbReference type="Google" id="ProtNLM"/>
    </source>
</evidence>
<feature type="compositionally biased region" description="Low complexity" evidence="1">
    <location>
        <begin position="884"/>
        <end position="893"/>
    </location>
</feature>
<feature type="compositionally biased region" description="Acidic residues" evidence="1">
    <location>
        <begin position="359"/>
        <end position="368"/>
    </location>
</feature>
<protein>
    <recommendedName>
        <fullName evidence="4">PX domain-containing protein</fullName>
    </recommendedName>
</protein>
<evidence type="ECO:0000256" key="1">
    <source>
        <dbReference type="SAM" id="MobiDB-lite"/>
    </source>
</evidence>
<evidence type="ECO:0000313" key="2">
    <source>
        <dbReference type="EMBL" id="KIO26763.1"/>
    </source>
</evidence>
<reference evidence="2 3" key="1">
    <citation type="submission" date="2014-04" db="EMBL/GenBank/DDBJ databases">
        <authorList>
            <consortium name="DOE Joint Genome Institute"/>
            <person name="Kuo A."/>
            <person name="Girlanda M."/>
            <person name="Perotto S."/>
            <person name="Kohler A."/>
            <person name="Nagy L.G."/>
            <person name="Floudas D."/>
            <person name="Copeland A."/>
            <person name="Barry K.W."/>
            <person name="Cichocki N."/>
            <person name="Veneault-Fourrey C."/>
            <person name="LaButti K."/>
            <person name="Lindquist E.A."/>
            <person name="Lipzen A."/>
            <person name="Lundell T."/>
            <person name="Morin E."/>
            <person name="Murat C."/>
            <person name="Sun H."/>
            <person name="Tunlid A."/>
            <person name="Henrissat B."/>
            <person name="Grigoriev I.V."/>
            <person name="Hibbett D.S."/>
            <person name="Martin F."/>
            <person name="Nordberg H.P."/>
            <person name="Cantor M.N."/>
            <person name="Hua S.X."/>
        </authorList>
    </citation>
    <scope>NUCLEOTIDE SEQUENCE [LARGE SCALE GENOMIC DNA]</scope>
    <source>
        <strain evidence="2 3">MUT 4182</strain>
    </source>
</reference>
<dbReference type="HOGENOM" id="CLU_287320_0_0_1"/>
<keyword evidence="3" id="KW-1185">Reference proteome</keyword>
<feature type="compositionally biased region" description="Low complexity" evidence="1">
    <location>
        <begin position="271"/>
        <end position="290"/>
    </location>
</feature>
<dbReference type="STRING" id="1051891.A0A0C3KZE7"/>
<feature type="compositionally biased region" description="Low complexity" evidence="1">
    <location>
        <begin position="1006"/>
        <end position="1034"/>
    </location>
</feature>
<accession>A0A0C3KZE7</accession>
<feature type="compositionally biased region" description="Polar residues" evidence="1">
    <location>
        <begin position="391"/>
        <end position="405"/>
    </location>
</feature>
<feature type="compositionally biased region" description="Pro residues" evidence="1">
    <location>
        <begin position="498"/>
        <end position="508"/>
    </location>
</feature>
<feature type="compositionally biased region" description="Low complexity" evidence="1">
    <location>
        <begin position="416"/>
        <end position="426"/>
    </location>
</feature>
<gene>
    <name evidence="2" type="ORF">M407DRAFT_234220</name>
</gene>
<dbReference type="AlphaFoldDB" id="A0A0C3KZE7"/>
<feature type="region of interest" description="Disordered" evidence="1">
    <location>
        <begin position="884"/>
        <end position="911"/>
    </location>
</feature>
<feature type="compositionally biased region" description="Basic residues" evidence="1">
    <location>
        <begin position="754"/>
        <end position="766"/>
    </location>
</feature>
<organism evidence="2 3">
    <name type="scientific">Tulasnella calospora MUT 4182</name>
    <dbReference type="NCBI Taxonomy" id="1051891"/>
    <lineage>
        <taxon>Eukaryota</taxon>
        <taxon>Fungi</taxon>
        <taxon>Dikarya</taxon>
        <taxon>Basidiomycota</taxon>
        <taxon>Agaricomycotina</taxon>
        <taxon>Agaricomycetes</taxon>
        <taxon>Cantharellales</taxon>
        <taxon>Tulasnellaceae</taxon>
        <taxon>Tulasnella</taxon>
    </lineage>
</organism>
<feature type="compositionally biased region" description="Low complexity" evidence="1">
    <location>
        <begin position="369"/>
        <end position="389"/>
    </location>
</feature>
<name>A0A0C3KZE7_9AGAM</name>
<reference evidence="3" key="2">
    <citation type="submission" date="2015-01" db="EMBL/GenBank/DDBJ databases">
        <title>Evolutionary Origins and Diversification of the Mycorrhizal Mutualists.</title>
        <authorList>
            <consortium name="DOE Joint Genome Institute"/>
            <consortium name="Mycorrhizal Genomics Consortium"/>
            <person name="Kohler A."/>
            <person name="Kuo A."/>
            <person name="Nagy L.G."/>
            <person name="Floudas D."/>
            <person name="Copeland A."/>
            <person name="Barry K.W."/>
            <person name="Cichocki N."/>
            <person name="Veneault-Fourrey C."/>
            <person name="LaButti K."/>
            <person name="Lindquist E.A."/>
            <person name="Lipzen A."/>
            <person name="Lundell T."/>
            <person name="Morin E."/>
            <person name="Murat C."/>
            <person name="Riley R."/>
            <person name="Ohm R."/>
            <person name="Sun H."/>
            <person name="Tunlid A."/>
            <person name="Henrissat B."/>
            <person name="Grigoriev I.V."/>
            <person name="Hibbett D.S."/>
            <person name="Martin F."/>
        </authorList>
    </citation>
    <scope>NUCLEOTIDE SEQUENCE [LARGE SCALE GENOMIC DNA]</scope>
    <source>
        <strain evidence="3">MUT 4182</strain>
    </source>
</reference>
<feature type="compositionally biased region" description="Low complexity" evidence="1">
    <location>
        <begin position="482"/>
        <end position="497"/>
    </location>
</feature>
<feature type="region of interest" description="Disordered" evidence="1">
    <location>
        <begin position="267"/>
        <end position="426"/>
    </location>
</feature>
<feature type="compositionally biased region" description="Low complexity" evidence="1">
    <location>
        <begin position="134"/>
        <end position="163"/>
    </location>
</feature>
<feature type="region of interest" description="Disordered" evidence="1">
    <location>
        <begin position="447"/>
        <end position="589"/>
    </location>
</feature>
<evidence type="ECO:0000313" key="3">
    <source>
        <dbReference type="Proteomes" id="UP000054248"/>
    </source>
</evidence>
<feature type="compositionally biased region" description="Polar residues" evidence="1">
    <location>
        <begin position="610"/>
        <end position="622"/>
    </location>
</feature>
<feature type="region of interest" description="Disordered" evidence="1">
    <location>
        <begin position="1000"/>
        <end position="1034"/>
    </location>
</feature>
<feature type="region of interest" description="Disordered" evidence="1">
    <location>
        <begin position="603"/>
        <end position="651"/>
    </location>
</feature>
<feature type="compositionally biased region" description="Polar residues" evidence="1">
    <location>
        <begin position="519"/>
        <end position="528"/>
    </location>
</feature>
<sequence length="1073" mass="113866">MNARYESEHFYMSQQTLMMGLAAGGGIGDIPSMSQSYRRAVLKNPPKGEYLLIVQPPQKQGTAWHYGGRVIPNPHAIPQSPGSSDSTKEFKEYQIWRKWEDCLDLQKTVEREFSYWSSRRRKIALQNMNAQMNAAPAPGASKANSSSSHGSAASHGAGRPSSPVGINAGANSFYTQPSKAASFDSLPSGPEPLSMALDVHTLIPKLSKKAALFGRPSPQLLQQRAEDFRSFIDALFQINTPVMEDVRQAREIRDWFGYWKRDKEAAKKSGPSTAVSAPPSTTPSAMSTPTIHPPSPLLVNSSPSVDKQALDLPAQTPAAEKTTSLSIPKVDNRASLGTSASSESSSSSSLIGGHGDASAESEDEEELLDTFPSTPSASSSSNNPSGFTPIIRTNNDSVSNLSTRSIGAPVPPSPTTPTAIIPPYTRPKIQDPFMGYSVGGMMAPMPMFRSKSGPSAGLQRPSSAGVGMQRPSSSRSPPPLSTSPNNLSTRTANTPVPSSTPPTNPPSLPVRAGPVPRTQRVQRPSTANAAMAGGNRQGRIFIVEPEPIRRPRSANSDRKRSPSAGQLGGPGRGDTASAETSNLPFDGAPLRLKVDDEVLLAGQRERSMSAVETSHTTGSSAASPRPRANTVAPTSASMVNPSSNTSPVVDHPPDVEPLSTLLHRFHHLRKHSAASQLTAGSGVGSDVLPDSASFIDIALPAWSVPQSSPVNRGAEEAEPALGRRSRPDLKTGSASKTAPTVPPPPTPTLPGSKGGRKRLSAGRGGRHSISSIESYLSDSSIDAALSTLRIGGSTASAAGSRPASTAPLPSPAVADPILPHTPSGLRRSMSIGPSHKRKSIVVRVPEEEDIDEEAWAKERQRRLAAIHSALLDEDEDVVDNYFYSRPSSTSRPSAPIPPHSPITPTSATSFVQQPIRRSDSISSATRVPPSPSIHGSFADKDELFSLKVLFPSFTDCAALALRLSRNTSYMDLQCRLHIKFHEAEGIDLSKLEKGFRLGYKPKDSNSTSARRSSAATSASSGSGRAGGRARSMSVGSASMVDPSLLVIIKNEDDWKNAIPSSKEKLILQVIVDH</sequence>
<proteinExistence type="predicted"/>
<dbReference type="OrthoDB" id="3244370at2759"/>